<dbReference type="InterPro" id="IPR000719">
    <property type="entry name" value="Prot_kinase_dom"/>
</dbReference>
<dbReference type="Proteomes" id="UP001642484">
    <property type="component" value="Unassembled WGS sequence"/>
</dbReference>
<dbReference type="PANTHER" id="PTHR24347">
    <property type="entry name" value="SERINE/THREONINE-PROTEIN KINASE"/>
    <property type="match status" value="1"/>
</dbReference>
<dbReference type="SUPFAM" id="SSF56112">
    <property type="entry name" value="Protein kinase-like (PK-like)"/>
    <property type="match status" value="1"/>
</dbReference>
<feature type="domain" description="Protein kinase" evidence="2">
    <location>
        <begin position="214"/>
        <end position="446"/>
    </location>
</feature>
<dbReference type="PROSITE" id="PS50011">
    <property type="entry name" value="PROTEIN_KINASE_DOM"/>
    <property type="match status" value="1"/>
</dbReference>
<comment type="caution">
    <text evidence="3">The sequence shown here is derived from an EMBL/GenBank/DDBJ whole genome shotgun (WGS) entry which is preliminary data.</text>
</comment>
<organism evidence="3 4">
    <name type="scientific">Durusdinium trenchii</name>
    <dbReference type="NCBI Taxonomy" id="1381693"/>
    <lineage>
        <taxon>Eukaryota</taxon>
        <taxon>Sar</taxon>
        <taxon>Alveolata</taxon>
        <taxon>Dinophyceae</taxon>
        <taxon>Suessiales</taxon>
        <taxon>Symbiodiniaceae</taxon>
        <taxon>Durusdinium</taxon>
    </lineage>
</organism>
<evidence type="ECO:0000313" key="3">
    <source>
        <dbReference type="EMBL" id="CAK9108044.1"/>
    </source>
</evidence>
<evidence type="ECO:0000313" key="4">
    <source>
        <dbReference type="Proteomes" id="UP001642484"/>
    </source>
</evidence>
<dbReference type="Gene3D" id="1.10.510.10">
    <property type="entry name" value="Transferase(Phosphotransferase) domain 1"/>
    <property type="match status" value="1"/>
</dbReference>
<accession>A0ABP0S6S5</accession>
<feature type="region of interest" description="Disordered" evidence="1">
    <location>
        <begin position="1"/>
        <end position="25"/>
    </location>
</feature>
<dbReference type="Pfam" id="PF00069">
    <property type="entry name" value="Pkinase"/>
    <property type="match status" value="1"/>
</dbReference>
<dbReference type="SMART" id="SM00220">
    <property type="entry name" value="S_TKc"/>
    <property type="match status" value="1"/>
</dbReference>
<evidence type="ECO:0000256" key="1">
    <source>
        <dbReference type="SAM" id="MobiDB-lite"/>
    </source>
</evidence>
<sequence>MMMKGPYSPRPSEDTSNALHGLPQLNLHRPSECRNSIQPISVVWRHSTPSRHYKRVAECVSAAENSVTEARMSADAAPSSKVPLPLISIEPPKLVITVSDPDSGRRVSHKISLAFCDAVPCVLTGTNIVALDPDCTPSIPAQGKLGVLLAKAPTKSKDLRATMTSGNGAEDKYAVASQLWLVYADTCSPRQLQQILLQMSLQGAILHNITPRWMISPSPLRQGFYGLLVAGKAVKPAEQEPAQEITMKIPGKVRVADLYNEVKMSLAVKGHENVADFRGIFYMDATECKHVAEALNPAMACNMATYHSEIALVFSSIEGVSLHSWTRNEHGLSEACALHALKGIGEALRHIHSLGIVHSNVNPESIFIKTDGESVLADFGYAVHLLDGNLPMGFGPVPPQYSAPEQVEDAFGYGPPADIFALGGCLYFALSDLMPFKGKSSHLVFL</sequence>
<protein>
    <recommendedName>
        <fullName evidence="2">Protein kinase domain-containing protein</fullName>
    </recommendedName>
</protein>
<proteinExistence type="predicted"/>
<evidence type="ECO:0000259" key="2">
    <source>
        <dbReference type="PROSITE" id="PS50011"/>
    </source>
</evidence>
<name>A0ABP0S6S5_9DINO</name>
<gene>
    <name evidence="3" type="ORF">CCMP2556_LOCUS50380</name>
</gene>
<keyword evidence="4" id="KW-1185">Reference proteome</keyword>
<reference evidence="3 4" key="1">
    <citation type="submission" date="2024-02" db="EMBL/GenBank/DDBJ databases">
        <authorList>
            <person name="Chen Y."/>
            <person name="Shah S."/>
            <person name="Dougan E. K."/>
            <person name="Thang M."/>
            <person name="Chan C."/>
        </authorList>
    </citation>
    <scope>NUCLEOTIDE SEQUENCE [LARGE SCALE GENOMIC DNA]</scope>
</reference>
<dbReference type="InterPro" id="IPR011009">
    <property type="entry name" value="Kinase-like_dom_sf"/>
</dbReference>
<dbReference type="EMBL" id="CAXAMN010027051">
    <property type="protein sequence ID" value="CAK9108044.1"/>
    <property type="molecule type" value="Genomic_DNA"/>
</dbReference>